<dbReference type="InterPro" id="IPR003599">
    <property type="entry name" value="Ig_sub"/>
</dbReference>
<keyword evidence="1" id="KW-0472">Membrane</keyword>
<sequence length="348" mass="39200">MEAVQKECWYFLVLVISLTFLKVSEQLRAPVSKVQLQDGMVLDCLCPWTGRLIMVSWTKQPDSKPLAIYHPDYGVNYAAAYEGRVEFSNASPTDGSIILTNVTEGDLGLYSCFLQMFPQGSWTKDTLVEKSGISTVSVHSDTKLVVAESQNLTMWCKYNGAHAGAVSEVTVEKLWSDQQGSTLLGVCKEQEGSVEVSDFEDRVRVNCSSDLELSVQLSSVVKEDGGLYRCNFTTDTGVQTTSIIQLTTISTQERIGLQDVLYLYIGGGVAGAFVLMSGVFLLMWLSRRRRRRREEYRIQLHPAKRRQNNPYDQGAVYDRMKKGTKHQSKNNPVYVNLQTVRGYKKRQR</sequence>
<dbReference type="AlphaFoldDB" id="A0A8B9HRF1"/>
<feature type="chain" id="PRO_5044668995" evidence="2">
    <location>
        <begin position="27"/>
        <end position="348"/>
    </location>
</feature>
<keyword evidence="1" id="KW-1133">Transmembrane helix</keyword>
<feature type="domain" description="Ig-like" evidence="3">
    <location>
        <begin position="25"/>
        <end position="129"/>
    </location>
</feature>
<evidence type="ECO:0000313" key="5">
    <source>
        <dbReference type="Ensembl" id="ENSAMXP00005017162.1"/>
    </source>
</evidence>
<reference evidence="4 7" key="1">
    <citation type="submission" date="2021-07" db="EMBL/GenBank/DDBJ databases">
        <authorList>
            <person name="Imarazene B."/>
            <person name="Zahm M."/>
            <person name="Klopp C."/>
            <person name="Cabau C."/>
            <person name="Beille S."/>
            <person name="Jouanno E."/>
            <person name="Castinel A."/>
            <person name="Lluch J."/>
            <person name="Gil L."/>
            <person name="Kuchtly C."/>
            <person name="Lopez Roques C."/>
            <person name="Donnadieu C."/>
            <person name="Parrinello H."/>
            <person name="Journot L."/>
            <person name="Du K."/>
            <person name="Schartl M."/>
            <person name="Retaux S."/>
            <person name="Guiguen Y."/>
        </authorList>
    </citation>
    <scope>NUCLEOTIDE SEQUENCE [LARGE SCALE GENOMIC DNA]</scope>
    <source>
        <strain evidence="4">Pach_M1</strain>
        <tissue evidence="4">Testis</tissue>
    </source>
</reference>
<proteinExistence type="predicted"/>
<organism evidence="5 6">
    <name type="scientific">Astyanax mexicanus</name>
    <name type="common">Blind cave fish</name>
    <name type="synonym">Astyanax fasciatus mexicanus</name>
    <dbReference type="NCBI Taxonomy" id="7994"/>
    <lineage>
        <taxon>Eukaryota</taxon>
        <taxon>Metazoa</taxon>
        <taxon>Chordata</taxon>
        <taxon>Craniata</taxon>
        <taxon>Vertebrata</taxon>
        <taxon>Euteleostomi</taxon>
        <taxon>Actinopterygii</taxon>
        <taxon>Neopterygii</taxon>
        <taxon>Teleostei</taxon>
        <taxon>Ostariophysi</taxon>
        <taxon>Characiformes</taxon>
        <taxon>Characoidei</taxon>
        <taxon>Acestrorhamphidae</taxon>
        <taxon>Acestrorhamphinae</taxon>
        <taxon>Astyanax</taxon>
    </lineage>
</organism>
<feature type="transmembrane region" description="Helical" evidence="1">
    <location>
        <begin position="261"/>
        <end position="285"/>
    </location>
</feature>
<dbReference type="PROSITE" id="PS50835">
    <property type="entry name" value="IG_LIKE"/>
    <property type="match status" value="2"/>
</dbReference>
<dbReference type="InterPro" id="IPR013106">
    <property type="entry name" value="Ig_V-set"/>
</dbReference>
<dbReference type="InterPro" id="IPR042842">
    <property type="entry name" value="CD226"/>
</dbReference>
<dbReference type="GO" id="GO:0002891">
    <property type="term" value="P:positive regulation of immunoglobulin mediated immune response"/>
    <property type="evidence" value="ECO:0007669"/>
    <property type="project" value="TreeGrafter"/>
</dbReference>
<dbReference type="PANTHER" id="PTHR47011:SF1">
    <property type="entry name" value="CD226 ANTIGEN"/>
    <property type="match status" value="1"/>
</dbReference>
<reference evidence="5" key="2">
    <citation type="submission" date="2025-05" db="UniProtKB">
        <authorList>
            <consortium name="Ensembl"/>
        </authorList>
    </citation>
    <scope>IDENTIFICATION</scope>
</reference>
<accession>A0A8B9HRF1</accession>
<dbReference type="PANTHER" id="PTHR47011">
    <property type="entry name" value="CD226 ANTIGEN"/>
    <property type="match status" value="1"/>
</dbReference>
<dbReference type="SUPFAM" id="SSF48726">
    <property type="entry name" value="Immunoglobulin"/>
    <property type="match status" value="2"/>
</dbReference>
<dbReference type="GO" id="GO:0009897">
    <property type="term" value="C:external side of plasma membrane"/>
    <property type="evidence" value="ECO:0007669"/>
    <property type="project" value="TreeGrafter"/>
</dbReference>
<dbReference type="Pfam" id="PF07686">
    <property type="entry name" value="V-set"/>
    <property type="match status" value="2"/>
</dbReference>
<dbReference type="SMART" id="SM00409">
    <property type="entry name" value="IG"/>
    <property type="match status" value="2"/>
</dbReference>
<dbReference type="Ensembl" id="ENSAMXT00005018963.1">
    <property type="protein sequence ID" value="ENSAMXP00005017162.1"/>
    <property type="gene ID" value="ENSAMXG00005008967.1"/>
</dbReference>
<dbReference type="InterPro" id="IPR013783">
    <property type="entry name" value="Ig-like_fold"/>
</dbReference>
<evidence type="ECO:0000313" key="4">
    <source>
        <dbReference type="EMBL" id="KAG9283249.1"/>
    </source>
</evidence>
<dbReference type="GO" id="GO:0002729">
    <property type="term" value="P:positive regulation of natural killer cell cytokine production"/>
    <property type="evidence" value="ECO:0007669"/>
    <property type="project" value="InterPro"/>
</dbReference>
<evidence type="ECO:0000256" key="1">
    <source>
        <dbReference type="SAM" id="Phobius"/>
    </source>
</evidence>
<name>A0A8B9HRF1_ASTMX</name>
<evidence type="ECO:0000256" key="2">
    <source>
        <dbReference type="SAM" id="SignalP"/>
    </source>
</evidence>
<dbReference type="Proteomes" id="UP000694621">
    <property type="component" value="Unplaced"/>
</dbReference>
<keyword evidence="2" id="KW-0732">Signal</keyword>
<dbReference type="InterPro" id="IPR007110">
    <property type="entry name" value="Ig-like_dom"/>
</dbReference>
<dbReference type="OrthoDB" id="9937217at2759"/>
<dbReference type="InterPro" id="IPR036179">
    <property type="entry name" value="Ig-like_dom_sf"/>
</dbReference>
<keyword evidence="1" id="KW-0812">Transmembrane</keyword>
<gene>
    <name evidence="4" type="primary">CD226</name>
    <name evidence="4" type="ORF">AMEX_G2000</name>
</gene>
<dbReference type="EMBL" id="JAICCE010000001">
    <property type="protein sequence ID" value="KAG9283249.1"/>
    <property type="molecule type" value="Genomic_DNA"/>
</dbReference>
<evidence type="ECO:0000313" key="7">
    <source>
        <dbReference type="Proteomes" id="UP000752171"/>
    </source>
</evidence>
<dbReference type="GO" id="GO:0050839">
    <property type="term" value="F:cell adhesion molecule binding"/>
    <property type="evidence" value="ECO:0007669"/>
    <property type="project" value="TreeGrafter"/>
</dbReference>
<evidence type="ECO:0000259" key="3">
    <source>
        <dbReference type="PROSITE" id="PS50835"/>
    </source>
</evidence>
<feature type="signal peptide" evidence="2">
    <location>
        <begin position="1"/>
        <end position="26"/>
    </location>
</feature>
<dbReference type="Gene3D" id="2.60.40.10">
    <property type="entry name" value="Immunoglobulins"/>
    <property type="match status" value="2"/>
</dbReference>
<protein>
    <submittedName>
        <fullName evidence="5">CD226 molecule</fullName>
    </submittedName>
    <submittedName>
        <fullName evidence="4">Rotatin isoform X3</fullName>
    </submittedName>
</protein>
<feature type="domain" description="Ig-like" evidence="3">
    <location>
        <begin position="134"/>
        <end position="250"/>
    </location>
</feature>
<evidence type="ECO:0000313" key="6">
    <source>
        <dbReference type="Proteomes" id="UP000694621"/>
    </source>
</evidence>
<dbReference type="Proteomes" id="UP000752171">
    <property type="component" value="Unassembled WGS sequence"/>
</dbReference>